<dbReference type="Proteomes" id="UP000248039">
    <property type="component" value="Unassembled WGS sequence"/>
</dbReference>
<proteinExistence type="predicted"/>
<sequence>MALAVPPTSADSDADHRTVHRPVPPPRSCRAGDLGLPLWLVTMPTRLTTGAHGTQTFAVRALTIPDAIATATALAHSHQAATRRRGAEIDPLGACAAPFH</sequence>
<evidence type="ECO:0000313" key="2">
    <source>
        <dbReference type="EMBL" id="PYC88249.1"/>
    </source>
</evidence>
<dbReference type="AlphaFoldDB" id="A0A2V4PSZ4"/>
<keyword evidence="3" id="KW-1185">Reference proteome</keyword>
<dbReference type="EMBL" id="PYBW01000005">
    <property type="protein sequence ID" value="PYC88249.1"/>
    <property type="molecule type" value="Genomic_DNA"/>
</dbReference>
<comment type="caution">
    <text evidence="2">The sequence shown here is derived from an EMBL/GenBank/DDBJ whole genome shotgun (WGS) entry which is preliminary data.</text>
</comment>
<organism evidence="2 3">
    <name type="scientific">Streptomyces tateyamensis</name>
    <dbReference type="NCBI Taxonomy" id="565073"/>
    <lineage>
        <taxon>Bacteria</taxon>
        <taxon>Bacillati</taxon>
        <taxon>Actinomycetota</taxon>
        <taxon>Actinomycetes</taxon>
        <taxon>Kitasatosporales</taxon>
        <taxon>Streptomycetaceae</taxon>
        <taxon>Streptomyces</taxon>
    </lineage>
</organism>
<feature type="region of interest" description="Disordered" evidence="1">
    <location>
        <begin position="1"/>
        <end position="28"/>
    </location>
</feature>
<dbReference type="RefSeq" id="WP_110664599.1">
    <property type="nucleotide sequence ID" value="NZ_PYBW01000005.1"/>
</dbReference>
<reference evidence="2 3" key="1">
    <citation type="submission" date="2018-03" db="EMBL/GenBank/DDBJ databases">
        <title>Bioinformatic expansion and discovery of thiopeptide antibiotics.</title>
        <authorList>
            <person name="Schwalen C.J."/>
            <person name="Hudson G.A."/>
            <person name="Mitchell D.A."/>
        </authorList>
    </citation>
    <scope>NUCLEOTIDE SEQUENCE [LARGE SCALE GENOMIC DNA]</scope>
    <source>
        <strain evidence="2 3">ATCC 21389</strain>
    </source>
</reference>
<name>A0A2V4PSZ4_9ACTN</name>
<gene>
    <name evidence="2" type="ORF">C7C46_00955</name>
</gene>
<accession>A0A2V4PSZ4</accession>
<protein>
    <submittedName>
        <fullName evidence="2">Uncharacterized protein</fullName>
    </submittedName>
</protein>
<evidence type="ECO:0000256" key="1">
    <source>
        <dbReference type="SAM" id="MobiDB-lite"/>
    </source>
</evidence>
<dbReference type="OrthoDB" id="9995117at2"/>
<evidence type="ECO:0000313" key="3">
    <source>
        <dbReference type="Proteomes" id="UP000248039"/>
    </source>
</evidence>